<evidence type="ECO:0000313" key="2">
    <source>
        <dbReference type="Proteomes" id="UP000231414"/>
    </source>
</evidence>
<protein>
    <recommendedName>
        <fullName evidence="3">KOW domain-containing protein</fullName>
    </recommendedName>
</protein>
<dbReference type="Proteomes" id="UP000231414">
    <property type="component" value="Unassembled WGS sequence"/>
</dbReference>
<name>A0A2H0X828_UNCKA</name>
<sequence>MMCKVLVLKKVIRNQTVFLERQLPGGGEIVVKKDDRVEPFTVVGKSVTSLNKVEFNLADLWGVRFPQSVNKLNIKRDFSSGEAVITYNNLFGLFKKELLAPFRGSINCFDRGTGRLSLVSAPEPIKVLSGLGGCVYDVLPNKALLIKTCADLVAGVWSFGDDAAGELVLFDDVSQFSLYKGSLKDKLLAIKSGVRRESLDKLASLKVGGLITGSLFSRDLRDLSLPVLLTEGCGEIPMSPVIWDFLKSVEIRHCYLSPAGNFLAVPMIDGGVSSCVRPVDFDQKAELKEGNRVKIFSWSNFGAEGVVSKIFVESVTLGSGLCSPAAEVLLDGKNETILVSSNNLGIILG</sequence>
<proteinExistence type="predicted"/>
<comment type="caution">
    <text evidence="1">The sequence shown here is derived from an EMBL/GenBank/DDBJ whole genome shotgun (WGS) entry which is preliminary data.</text>
</comment>
<dbReference type="AlphaFoldDB" id="A0A2H0X828"/>
<gene>
    <name evidence="1" type="ORF">COT52_00940</name>
</gene>
<organism evidence="1 2">
    <name type="scientific">candidate division WWE3 bacterium CG08_land_8_20_14_0_20_43_13</name>
    <dbReference type="NCBI Taxonomy" id="1975087"/>
    <lineage>
        <taxon>Bacteria</taxon>
        <taxon>Katanobacteria</taxon>
    </lineage>
</organism>
<evidence type="ECO:0000313" key="1">
    <source>
        <dbReference type="EMBL" id="PIS20985.1"/>
    </source>
</evidence>
<accession>A0A2H0X828</accession>
<reference evidence="2" key="1">
    <citation type="submission" date="2017-09" db="EMBL/GenBank/DDBJ databases">
        <title>Depth-based differentiation of microbial function through sediment-hosted aquifers and enrichment of novel symbionts in the deep terrestrial subsurface.</title>
        <authorList>
            <person name="Probst A.J."/>
            <person name="Ladd B."/>
            <person name="Jarett J.K."/>
            <person name="Geller-Mcgrath D.E."/>
            <person name="Sieber C.M.K."/>
            <person name="Emerson J.B."/>
            <person name="Anantharaman K."/>
            <person name="Thomas B.C."/>
            <person name="Malmstrom R."/>
            <person name="Stieglmeier M."/>
            <person name="Klingl A."/>
            <person name="Woyke T."/>
            <person name="Ryan C.M."/>
            <person name="Banfield J.F."/>
        </authorList>
    </citation>
    <scope>NUCLEOTIDE SEQUENCE [LARGE SCALE GENOMIC DNA]</scope>
</reference>
<evidence type="ECO:0008006" key="3">
    <source>
        <dbReference type="Google" id="ProtNLM"/>
    </source>
</evidence>
<dbReference type="EMBL" id="PEYW01000010">
    <property type="protein sequence ID" value="PIS20985.1"/>
    <property type="molecule type" value="Genomic_DNA"/>
</dbReference>